<dbReference type="AlphaFoldDB" id="A0A2S4WGB1"/>
<reference evidence="2 3" key="1">
    <citation type="submission" date="2017-12" db="EMBL/GenBank/DDBJ databases">
        <title>Gene loss provides genomic basis for host adaptation in cereal stripe rust fungi.</title>
        <authorList>
            <person name="Xia C."/>
        </authorList>
    </citation>
    <scope>NUCLEOTIDE SEQUENCE [LARGE SCALE GENOMIC DNA]</scope>
    <source>
        <strain evidence="2 3">93TX-2</strain>
    </source>
</reference>
<protein>
    <submittedName>
        <fullName evidence="2">Uncharacterized protein</fullName>
    </submittedName>
</protein>
<comment type="caution">
    <text evidence="2">The sequence shown here is derived from an EMBL/GenBank/DDBJ whole genome shotgun (WGS) entry which is preliminary data.</text>
</comment>
<dbReference type="VEuPathDB" id="FungiDB:PSHT_03110"/>
<dbReference type="EMBL" id="PKSM01000028">
    <property type="protein sequence ID" value="POW20836.1"/>
    <property type="molecule type" value="Genomic_DNA"/>
</dbReference>
<dbReference type="VEuPathDB" id="FungiDB:PSTT_06074"/>
<name>A0A2S4WGB1_9BASI</name>
<dbReference type="Proteomes" id="UP000238274">
    <property type="component" value="Unassembled WGS sequence"/>
</dbReference>
<proteinExistence type="predicted"/>
<feature type="region of interest" description="Disordered" evidence="1">
    <location>
        <begin position="1"/>
        <end position="56"/>
    </location>
</feature>
<reference evidence="3" key="2">
    <citation type="journal article" date="2018" name="BMC Genomics">
        <title>Genomic insights into host adaptation between the wheat stripe rust pathogen (Puccinia striiformis f. sp. tritici) and the barley stripe rust pathogen (Puccinia striiformis f. sp. hordei).</title>
        <authorList>
            <person name="Xia C."/>
            <person name="Wang M."/>
            <person name="Yin C."/>
            <person name="Cornejo O.E."/>
            <person name="Hulbert S.H."/>
            <person name="Chen X."/>
        </authorList>
    </citation>
    <scope>NUCLEOTIDE SEQUENCE [LARGE SCALE GENOMIC DNA]</scope>
    <source>
        <strain evidence="3">93TX-2</strain>
    </source>
</reference>
<gene>
    <name evidence="2" type="ORF">PSHT_03110</name>
</gene>
<feature type="compositionally biased region" description="Polar residues" evidence="1">
    <location>
        <begin position="7"/>
        <end position="16"/>
    </location>
</feature>
<sequence>MSDRLQAATNAVSTNPAQPPPPSQLEVAITTPSSQTTVIAPQPAANARGAGTRRGRTTRAVARAPVIGAAIQPIVVDQGGNVHDTQALVSDPIQIVELLGAEQNQPQVNPEELVINQANPGEVEEEQEPEAKVIILANRLQAQKEGDFAKAEMFYGIYASMTNSRKKDSLLRRTSSHQARHNLPRHRPSSNQ</sequence>
<evidence type="ECO:0000313" key="3">
    <source>
        <dbReference type="Proteomes" id="UP000238274"/>
    </source>
</evidence>
<organism evidence="2 3">
    <name type="scientific">Puccinia striiformis</name>
    <dbReference type="NCBI Taxonomy" id="27350"/>
    <lineage>
        <taxon>Eukaryota</taxon>
        <taxon>Fungi</taxon>
        <taxon>Dikarya</taxon>
        <taxon>Basidiomycota</taxon>
        <taxon>Pucciniomycotina</taxon>
        <taxon>Pucciniomycetes</taxon>
        <taxon>Pucciniales</taxon>
        <taxon>Pucciniaceae</taxon>
        <taxon>Puccinia</taxon>
    </lineage>
</organism>
<accession>A0A2S4WGB1</accession>
<keyword evidence="3" id="KW-1185">Reference proteome</keyword>
<evidence type="ECO:0000313" key="2">
    <source>
        <dbReference type="EMBL" id="POW20836.1"/>
    </source>
</evidence>
<feature type="region of interest" description="Disordered" evidence="1">
    <location>
        <begin position="165"/>
        <end position="192"/>
    </location>
</feature>
<feature type="compositionally biased region" description="Basic residues" evidence="1">
    <location>
        <begin position="174"/>
        <end position="192"/>
    </location>
</feature>
<evidence type="ECO:0000256" key="1">
    <source>
        <dbReference type="SAM" id="MobiDB-lite"/>
    </source>
</evidence>
<feature type="compositionally biased region" description="Polar residues" evidence="1">
    <location>
        <begin position="30"/>
        <end position="39"/>
    </location>
</feature>
<reference evidence="3" key="3">
    <citation type="journal article" date="2018" name="Mol. Plant Microbe Interact.">
        <title>Genome sequence resources for the wheat stripe rust pathogen (Puccinia striiformis f. sp. tritici) and the barley stripe rust pathogen (Puccinia striiformis f. sp. hordei).</title>
        <authorList>
            <person name="Xia C."/>
            <person name="Wang M."/>
            <person name="Yin C."/>
            <person name="Cornejo O.E."/>
            <person name="Hulbert S.H."/>
            <person name="Chen X."/>
        </authorList>
    </citation>
    <scope>NUCLEOTIDE SEQUENCE [LARGE SCALE GENOMIC DNA]</scope>
    <source>
        <strain evidence="3">93TX-2</strain>
    </source>
</reference>